<name>A0A388L4V6_CHABU</name>
<feature type="compositionally biased region" description="Acidic residues" evidence="1">
    <location>
        <begin position="607"/>
        <end position="625"/>
    </location>
</feature>
<evidence type="ECO:0000313" key="3">
    <source>
        <dbReference type="Proteomes" id="UP000265515"/>
    </source>
</evidence>
<evidence type="ECO:0000313" key="2">
    <source>
        <dbReference type="EMBL" id="GBG77233.1"/>
    </source>
</evidence>
<dbReference type="EMBL" id="BFEA01000263">
    <property type="protein sequence ID" value="GBG77233.1"/>
    <property type="molecule type" value="Genomic_DNA"/>
</dbReference>
<dbReference type="Proteomes" id="UP000265515">
    <property type="component" value="Unassembled WGS sequence"/>
</dbReference>
<feature type="region of interest" description="Disordered" evidence="1">
    <location>
        <begin position="443"/>
        <end position="465"/>
    </location>
</feature>
<feature type="region of interest" description="Disordered" evidence="1">
    <location>
        <begin position="109"/>
        <end position="138"/>
    </location>
</feature>
<sequence>MDVFGDGEGVEDFWGEYGWPTERGDCDPGRHTRDVDLSSGHVLWTAGQSASGSGLPGWSAAPGEGERLASSVDRASTVAACGTTGGCATMHRSKRGPGVRARRLVLDGPPSVVPRVHGAGGASKGVRDTATGVDGGRDSPCPFSDFVDLGAPPTETPSRGDTSPAMGDILGQIAEVMSCSFTPGMSRELDDSPSHGMEGVGDGVMADDDTTPPGETASRRQDRLDSRRVQLVARACQITQELSCRAQKESNLEIGARTRDELVGALVMEPKSRGDRSIAVEMEREVVLPTAGDIGTTNPQTCPGLEDILMSRSPDVDGPLGCPTSGGTEEAVATKTCGSEVGPPYDIATGAGQAHEDVRLRVAQVAASTHAVVGGAEGLTTVEVGGYVDTDTGCAAASAAAADEGVMMAPAVHGSAPGLPRQRRSPSHVDVAASVFERRVTSADVDGPVAPDAARDVHSDEPPTPRYGLRQASHILGERVQRVGARGGLVGAAGGRSEGDTSRVEGLPMRPGTRRKSDLATASQVDARKGGQVILHDDSTDCAATRLGTRQRRARAVQARRPSTPPKAMDAEASEDEADDDSGTESDNADTEGEESIEESTDKETDVDVDDESDDEGSDDTDDDGGDQRDADSEDGPIRGE</sequence>
<feature type="region of interest" description="Disordered" evidence="1">
    <location>
        <begin position="489"/>
        <end position="641"/>
    </location>
</feature>
<dbReference type="Gramene" id="GBG77233">
    <property type="protein sequence ID" value="GBG77233"/>
    <property type="gene ID" value="CBR_g23561"/>
</dbReference>
<feature type="compositionally biased region" description="Basic and acidic residues" evidence="1">
    <location>
        <begin position="626"/>
        <end position="641"/>
    </location>
</feature>
<dbReference type="AlphaFoldDB" id="A0A388L4V6"/>
<protein>
    <submittedName>
        <fullName evidence="2">Uncharacterized protein</fullName>
    </submittedName>
</protein>
<gene>
    <name evidence="2" type="ORF">CBR_g23561</name>
</gene>
<feature type="compositionally biased region" description="Acidic residues" evidence="1">
    <location>
        <begin position="572"/>
        <end position="599"/>
    </location>
</feature>
<evidence type="ECO:0000256" key="1">
    <source>
        <dbReference type="SAM" id="MobiDB-lite"/>
    </source>
</evidence>
<proteinExistence type="predicted"/>
<keyword evidence="3" id="KW-1185">Reference proteome</keyword>
<reference evidence="2 3" key="1">
    <citation type="journal article" date="2018" name="Cell">
        <title>The Chara Genome: Secondary Complexity and Implications for Plant Terrestrialization.</title>
        <authorList>
            <person name="Nishiyama T."/>
            <person name="Sakayama H."/>
            <person name="Vries J.D."/>
            <person name="Buschmann H."/>
            <person name="Saint-Marcoux D."/>
            <person name="Ullrich K.K."/>
            <person name="Haas F.B."/>
            <person name="Vanderstraeten L."/>
            <person name="Becker D."/>
            <person name="Lang D."/>
            <person name="Vosolsobe S."/>
            <person name="Rombauts S."/>
            <person name="Wilhelmsson P.K.I."/>
            <person name="Janitza P."/>
            <person name="Kern R."/>
            <person name="Heyl A."/>
            <person name="Rumpler F."/>
            <person name="Villalobos L.I.A.C."/>
            <person name="Clay J.M."/>
            <person name="Skokan R."/>
            <person name="Toyoda A."/>
            <person name="Suzuki Y."/>
            <person name="Kagoshima H."/>
            <person name="Schijlen E."/>
            <person name="Tajeshwar N."/>
            <person name="Catarino B."/>
            <person name="Hetherington A.J."/>
            <person name="Saltykova A."/>
            <person name="Bonnot C."/>
            <person name="Breuninger H."/>
            <person name="Symeonidi A."/>
            <person name="Radhakrishnan G.V."/>
            <person name="Van Nieuwerburgh F."/>
            <person name="Deforce D."/>
            <person name="Chang C."/>
            <person name="Karol K.G."/>
            <person name="Hedrich R."/>
            <person name="Ulvskov P."/>
            <person name="Glockner G."/>
            <person name="Delwiche C.F."/>
            <person name="Petrasek J."/>
            <person name="Van de Peer Y."/>
            <person name="Friml J."/>
            <person name="Beilby M."/>
            <person name="Dolan L."/>
            <person name="Kohara Y."/>
            <person name="Sugano S."/>
            <person name="Fujiyama A."/>
            <person name="Delaux P.-M."/>
            <person name="Quint M."/>
            <person name="TheiBen G."/>
            <person name="Hagemann M."/>
            <person name="Harholt J."/>
            <person name="Dunand C."/>
            <person name="Zachgo S."/>
            <person name="Langdale J."/>
            <person name="Maumus F."/>
            <person name="Straeten D.V.D."/>
            <person name="Gould S.B."/>
            <person name="Rensing S.A."/>
        </authorList>
    </citation>
    <scope>NUCLEOTIDE SEQUENCE [LARGE SCALE GENOMIC DNA]</scope>
    <source>
        <strain evidence="2 3">S276</strain>
    </source>
</reference>
<feature type="compositionally biased region" description="Basic and acidic residues" evidence="1">
    <location>
        <begin position="453"/>
        <end position="463"/>
    </location>
</feature>
<organism evidence="2 3">
    <name type="scientific">Chara braunii</name>
    <name type="common">Braun's stonewort</name>
    <dbReference type="NCBI Taxonomy" id="69332"/>
    <lineage>
        <taxon>Eukaryota</taxon>
        <taxon>Viridiplantae</taxon>
        <taxon>Streptophyta</taxon>
        <taxon>Charophyceae</taxon>
        <taxon>Charales</taxon>
        <taxon>Characeae</taxon>
        <taxon>Chara</taxon>
    </lineage>
</organism>
<accession>A0A388L4V6</accession>
<feature type="compositionally biased region" description="Low complexity" evidence="1">
    <location>
        <begin position="443"/>
        <end position="452"/>
    </location>
</feature>
<comment type="caution">
    <text evidence="2">The sequence shown here is derived from an EMBL/GenBank/DDBJ whole genome shotgun (WGS) entry which is preliminary data.</text>
</comment>
<feature type="region of interest" description="Disordered" evidence="1">
    <location>
        <begin position="185"/>
        <end position="225"/>
    </location>
</feature>